<dbReference type="Gene3D" id="3.40.190.10">
    <property type="entry name" value="Periplasmic binding protein-like II"/>
    <property type="match status" value="2"/>
</dbReference>
<dbReference type="AlphaFoldDB" id="A0A1B7HQC3"/>
<dbReference type="PANTHER" id="PTHR30537">
    <property type="entry name" value="HTH-TYPE TRANSCRIPTIONAL REGULATOR"/>
    <property type="match status" value="1"/>
</dbReference>
<dbReference type="Proteomes" id="UP000078504">
    <property type="component" value="Unassembled WGS sequence"/>
</dbReference>
<evidence type="ECO:0000313" key="3">
    <source>
        <dbReference type="EMBL" id="OAT17855.1"/>
    </source>
</evidence>
<accession>A0A1B7HQC3</accession>
<dbReference type="Pfam" id="PF03466">
    <property type="entry name" value="LysR_substrate"/>
    <property type="match status" value="1"/>
</dbReference>
<comment type="caution">
    <text evidence="3">The sequence shown here is derived from an EMBL/GenBank/DDBJ whole genome shotgun (WGS) entry which is preliminary data.</text>
</comment>
<dbReference type="InterPro" id="IPR058163">
    <property type="entry name" value="LysR-type_TF_proteobact-type"/>
</dbReference>
<protein>
    <submittedName>
        <fullName evidence="3">Putative LysR family transcriptional regulator</fullName>
    </submittedName>
</protein>
<comment type="similarity">
    <text evidence="1">Belongs to the LysR transcriptional regulatory family.</text>
</comment>
<name>A0A1B7HQC3_9ENTR</name>
<gene>
    <name evidence="3" type="ORF">M977_03861</name>
</gene>
<proteinExistence type="inferred from homology"/>
<evidence type="ECO:0000256" key="1">
    <source>
        <dbReference type="ARBA" id="ARBA00009437"/>
    </source>
</evidence>
<dbReference type="PATRIC" id="fig|1354253.4.peg.3943"/>
<sequence length="239" mass="27085">MLTETGKEYLRYVTEAFDILLLGQQNSRHAAAAPRLMLYTLPSLATKWLLPELHNWRACTPDVDLALHGTHAQFDFNTMHADFVICFGEERYAQLEKKFLFHDEVLPVPSPELIACYQGRKLLSKAPLIHLEWVNERRFLPNWRDWFQAKEIEEPEPQPSFIFNLTLLALHAAVAGAGVILGQRNLIANELASGTLVIVDELSLPHSKPNFLAWPQRTLSQPGSRQPIAWPVELAGTDS</sequence>
<organism evidence="3 4">
    <name type="scientific">Buttiauxella gaviniae ATCC 51604</name>
    <dbReference type="NCBI Taxonomy" id="1354253"/>
    <lineage>
        <taxon>Bacteria</taxon>
        <taxon>Pseudomonadati</taxon>
        <taxon>Pseudomonadota</taxon>
        <taxon>Gammaproteobacteria</taxon>
        <taxon>Enterobacterales</taxon>
        <taxon>Enterobacteriaceae</taxon>
        <taxon>Buttiauxella</taxon>
    </lineage>
</organism>
<dbReference type="GO" id="GO:0003700">
    <property type="term" value="F:DNA-binding transcription factor activity"/>
    <property type="evidence" value="ECO:0007669"/>
    <property type="project" value="TreeGrafter"/>
</dbReference>
<reference evidence="3 4" key="1">
    <citation type="submission" date="2016-04" db="EMBL/GenBank/DDBJ databases">
        <title>ATOL: Assembling a taxonomically balanced genome-scale reconstruction of the evolutionary history of the Enterobacteriaceae.</title>
        <authorList>
            <person name="Plunkett G.III."/>
            <person name="Neeno-Eckwall E.C."/>
            <person name="Glasner J.D."/>
            <person name="Perna N.T."/>
        </authorList>
    </citation>
    <scope>NUCLEOTIDE SEQUENCE [LARGE SCALE GENOMIC DNA]</scope>
    <source>
        <strain evidence="3 4">ATCC 51604</strain>
    </source>
</reference>
<dbReference type="GO" id="GO:0043565">
    <property type="term" value="F:sequence-specific DNA binding"/>
    <property type="evidence" value="ECO:0007669"/>
    <property type="project" value="TreeGrafter"/>
</dbReference>
<evidence type="ECO:0000259" key="2">
    <source>
        <dbReference type="Pfam" id="PF03466"/>
    </source>
</evidence>
<dbReference type="GO" id="GO:0006351">
    <property type="term" value="P:DNA-templated transcription"/>
    <property type="evidence" value="ECO:0007669"/>
    <property type="project" value="TreeGrafter"/>
</dbReference>
<dbReference type="SUPFAM" id="SSF53850">
    <property type="entry name" value="Periplasmic binding protein-like II"/>
    <property type="match status" value="1"/>
</dbReference>
<dbReference type="PANTHER" id="PTHR30537:SF79">
    <property type="entry name" value="TRANSCRIPTIONAL REGULATOR-RELATED"/>
    <property type="match status" value="1"/>
</dbReference>
<dbReference type="InterPro" id="IPR005119">
    <property type="entry name" value="LysR_subst-bd"/>
</dbReference>
<dbReference type="EMBL" id="LXEP01000034">
    <property type="protein sequence ID" value="OAT17855.1"/>
    <property type="molecule type" value="Genomic_DNA"/>
</dbReference>
<evidence type="ECO:0000313" key="4">
    <source>
        <dbReference type="Proteomes" id="UP000078504"/>
    </source>
</evidence>
<feature type="domain" description="LysR substrate-binding" evidence="2">
    <location>
        <begin position="33"/>
        <end position="226"/>
    </location>
</feature>